<proteinExistence type="predicted"/>
<comment type="caution">
    <text evidence="1">The sequence shown here is derived from an EMBL/GenBank/DDBJ whole genome shotgun (WGS) entry which is preliminary data.</text>
</comment>
<gene>
    <name evidence="1" type="ORF">AVEN_194799_1</name>
</gene>
<keyword evidence="2" id="KW-1185">Reference proteome</keyword>
<name>A0A4Y2B2I6_ARAVE</name>
<accession>A0A4Y2B2I6</accession>
<sequence>MKKHRKSVRNESFLLQCKQKSELRPLPGLGIPKFICGFQALIRSDKEIADMGCEYHRTKLSAQQTLGKIDIIVRSSTTTSKMIRDLFFQYENEIEKKYPPKKLKNPSKPRLY</sequence>
<evidence type="ECO:0000313" key="1">
    <source>
        <dbReference type="EMBL" id="GBL86541.1"/>
    </source>
</evidence>
<evidence type="ECO:0000313" key="2">
    <source>
        <dbReference type="Proteomes" id="UP000499080"/>
    </source>
</evidence>
<dbReference type="EMBL" id="BGPR01000049">
    <property type="protein sequence ID" value="GBL86541.1"/>
    <property type="molecule type" value="Genomic_DNA"/>
</dbReference>
<dbReference type="AlphaFoldDB" id="A0A4Y2B2I6"/>
<dbReference type="Proteomes" id="UP000499080">
    <property type="component" value="Unassembled WGS sequence"/>
</dbReference>
<reference evidence="1 2" key="1">
    <citation type="journal article" date="2019" name="Sci. Rep.">
        <title>Orb-weaving spider Araneus ventricosus genome elucidates the spidroin gene catalogue.</title>
        <authorList>
            <person name="Kono N."/>
            <person name="Nakamura H."/>
            <person name="Ohtoshi R."/>
            <person name="Moran D.A.P."/>
            <person name="Shinohara A."/>
            <person name="Yoshida Y."/>
            <person name="Fujiwara M."/>
            <person name="Mori M."/>
            <person name="Tomita M."/>
            <person name="Arakawa K."/>
        </authorList>
    </citation>
    <scope>NUCLEOTIDE SEQUENCE [LARGE SCALE GENOMIC DNA]</scope>
</reference>
<protein>
    <submittedName>
        <fullName evidence="1">Uncharacterized protein</fullName>
    </submittedName>
</protein>
<organism evidence="1 2">
    <name type="scientific">Araneus ventricosus</name>
    <name type="common">Orbweaver spider</name>
    <name type="synonym">Epeira ventricosa</name>
    <dbReference type="NCBI Taxonomy" id="182803"/>
    <lineage>
        <taxon>Eukaryota</taxon>
        <taxon>Metazoa</taxon>
        <taxon>Ecdysozoa</taxon>
        <taxon>Arthropoda</taxon>
        <taxon>Chelicerata</taxon>
        <taxon>Arachnida</taxon>
        <taxon>Araneae</taxon>
        <taxon>Araneomorphae</taxon>
        <taxon>Entelegynae</taxon>
        <taxon>Araneoidea</taxon>
        <taxon>Araneidae</taxon>
        <taxon>Araneus</taxon>
    </lineage>
</organism>